<dbReference type="PaxDb" id="65489-OBART05G02080.1"/>
<dbReference type="Pfam" id="PF23622">
    <property type="entry name" value="LRR_At1g61320_AtMIF1"/>
    <property type="match status" value="1"/>
</dbReference>
<dbReference type="Gene3D" id="3.80.10.10">
    <property type="entry name" value="Ribonuclease Inhibitor"/>
    <property type="match status" value="1"/>
</dbReference>
<dbReference type="PANTHER" id="PTHR34145">
    <property type="entry name" value="OS02G0105600 PROTEIN"/>
    <property type="match status" value="1"/>
</dbReference>
<dbReference type="InterPro" id="IPR053772">
    <property type="entry name" value="At1g61320/At1g61330-like"/>
</dbReference>
<dbReference type="EnsemblPlants" id="OBART05G02080.1">
    <property type="protein sequence ID" value="OBART05G02080.1"/>
    <property type="gene ID" value="OBART05G02080"/>
</dbReference>
<dbReference type="AlphaFoldDB" id="A0A0D3G2U2"/>
<evidence type="ECO:0000259" key="1">
    <source>
        <dbReference type="Pfam" id="PF23622"/>
    </source>
</evidence>
<evidence type="ECO:0000313" key="3">
    <source>
        <dbReference type="Proteomes" id="UP000026960"/>
    </source>
</evidence>
<dbReference type="eggNOG" id="ENOG502RRQG">
    <property type="taxonomic scope" value="Eukaryota"/>
</dbReference>
<organism evidence="2">
    <name type="scientific">Oryza barthii</name>
    <dbReference type="NCBI Taxonomy" id="65489"/>
    <lineage>
        <taxon>Eukaryota</taxon>
        <taxon>Viridiplantae</taxon>
        <taxon>Streptophyta</taxon>
        <taxon>Embryophyta</taxon>
        <taxon>Tracheophyta</taxon>
        <taxon>Spermatophyta</taxon>
        <taxon>Magnoliopsida</taxon>
        <taxon>Liliopsida</taxon>
        <taxon>Poales</taxon>
        <taxon>Poaceae</taxon>
        <taxon>BOP clade</taxon>
        <taxon>Oryzoideae</taxon>
        <taxon>Oryzeae</taxon>
        <taxon>Oryzinae</taxon>
        <taxon>Oryza</taxon>
    </lineage>
</organism>
<dbReference type="SUPFAM" id="SSF52058">
    <property type="entry name" value="L domain-like"/>
    <property type="match status" value="1"/>
</dbReference>
<dbReference type="HOGENOM" id="CLU_010721_4_0_1"/>
<proteinExistence type="predicted"/>
<dbReference type="InterPro" id="IPR055357">
    <property type="entry name" value="LRR_At1g61320_AtMIF1"/>
</dbReference>
<keyword evidence="3" id="KW-1185">Reference proteome</keyword>
<dbReference type="InterPro" id="IPR032675">
    <property type="entry name" value="LRR_dom_sf"/>
</dbReference>
<protein>
    <recommendedName>
        <fullName evidence="1">At1g61320/AtMIF1 LRR domain-containing protein</fullName>
    </recommendedName>
</protein>
<dbReference type="PANTHER" id="PTHR34145:SF52">
    <property type="entry name" value="OS02G0105800 PROTEIN"/>
    <property type="match status" value="1"/>
</dbReference>
<reference evidence="2" key="2">
    <citation type="submission" date="2015-03" db="UniProtKB">
        <authorList>
            <consortium name="EnsemblPlants"/>
        </authorList>
    </citation>
    <scope>IDENTIFICATION</scope>
</reference>
<reference evidence="2" key="1">
    <citation type="journal article" date="2009" name="Rice">
        <title>De Novo Next Generation Sequencing of Plant Genomes.</title>
        <authorList>
            <person name="Rounsley S."/>
            <person name="Marri P.R."/>
            <person name="Yu Y."/>
            <person name="He R."/>
            <person name="Sisneros N."/>
            <person name="Goicoechea J.L."/>
            <person name="Lee S.J."/>
            <person name="Angelova A."/>
            <person name="Kudrna D."/>
            <person name="Luo M."/>
            <person name="Affourtit J."/>
            <person name="Desany B."/>
            <person name="Knight J."/>
            <person name="Niazi F."/>
            <person name="Egholm M."/>
            <person name="Wing R.A."/>
        </authorList>
    </citation>
    <scope>NUCLEOTIDE SEQUENCE [LARGE SCALE GENOMIC DNA]</scope>
    <source>
        <strain evidence="2">cv. IRGC 105608</strain>
    </source>
</reference>
<sequence length="497" mass="55457">METNPSSAPAMALQLEKQIVAPQNGSVVQRVGDDDSQHGASTLGSPIPFLPEDIWHYIHLCDAARSACISQSFLRSWRCLPNLTLNQMSLCWIPYGQTFSCKVDNILRNHSAIGLKTLTLNLNDDHATFPYVNSWLQVAFTAGIEELTLRLHEKYNFPCSLLSDGVRKSIRYLELKFCAFHPTVEVGPLRSLTTLYLNSVRITGDELECLLSNSLALERLQLIDIKDIVILKIPCLQQLNSLGVMLCQGLEVIECKAPNLSRVNVDKAKIKFSPGEALQMKDLTLRRANCACHARVELPSIMPNLQRLLLRSLNEVVNTPMLPSKFLHLKHLTISMISGSAFSPSYDYFSLVSFLDASPSLETLFLDVSQGRMEHESVFGGGSSAHLRQFPELHRHDRLKSVEIMGFSSAKGLVELTCCIVKKAVSLERLVLNTLRHNSCCSKEYIPPYSPFNKVVLDEAFRAVAAIRSYIQDEVPPEVNLTVVEPCARCYSFCASS</sequence>
<evidence type="ECO:0000313" key="2">
    <source>
        <dbReference type="EnsemblPlants" id="OBART05G02080.1"/>
    </source>
</evidence>
<accession>A0A0D3G2U2</accession>
<dbReference type="Gramene" id="OBART05G02080.1">
    <property type="protein sequence ID" value="OBART05G02080.1"/>
    <property type="gene ID" value="OBART05G02080"/>
</dbReference>
<feature type="domain" description="At1g61320/AtMIF1 LRR" evidence="1">
    <location>
        <begin position="106"/>
        <end position="488"/>
    </location>
</feature>
<dbReference type="Proteomes" id="UP000026960">
    <property type="component" value="Chromosome 5"/>
</dbReference>
<name>A0A0D3G2U2_9ORYZ</name>